<dbReference type="OrthoDB" id="2667260at2759"/>
<dbReference type="EMBL" id="BPQB01000083">
    <property type="protein sequence ID" value="GJE98209.1"/>
    <property type="molecule type" value="Genomic_DNA"/>
</dbReference>
<evidence type="ECO:0000256" key="1">
    <source>
        <dbReference type="SAM" id="MobiDB-lite"/>
    </source>
</evidence>
<reference evidence="2 3" key="1">
    <citation type="submission" date="2021-08" db="EMBL/GenBank/DDBJ databases">
        <title>Draft Genome Sequence of Phanerochaete sordida strain YK-624.</title>
        <authorList>
            <person name="Mori T."/>
            <person name="Dohra H."/>
            <person name="Suzuki T."/>
            <person name="Kawagishi H."/>
            <person name="Hirai H."/>
        </authorList>
    </citation>
    <scope>NUCLEOTIDE SEQUENCE [LARGE SCALE GENOMIC DNA]</scope>
    <source>
        <strain evidence="2 3">YK-624</strain>
    </source>
</reference>
<feature type="compositionally biased region" description="Basic and acidic residues" evidence="1">
    <location>
        <begin position="154"/>
        <end position="198"/>
    </location>
</feature>
<gene>
    <name evidence="2" type="ORF">PsYK624_144330</name>
</gene>
<accession>A0A9P3GRS0</accession>
<feature type="compositionally biased region" description="Low complexity" evidence="1">
    <location>
        <begin position="65"/>
        <end position="83"/>
    </location>
</feature>
<feature type="region of interest" description="Disordered" evidence="1">
    <location>
        <begin position="150"/>
        <end position="215"/>
    </location>
</feature>
<proteinExistence type="predicted"/>
<feature type="region of interest" description="Disordered" evidence="1">
    <location>
        <begin position="30"/>
        <end position="138"/>
    </location>
</feature>
<sequence length="419" mass="46271">MIKSTTPHLSEGEILLLRESWIERLVAAAKASGAKIPPRKRAGTPEQEACQPAVKTAIKKRRTLASTPKTKPSSNPSAPSASAQDVVDLTAELSADEATPTPAGLAPPAPVPALSKPQVKRGHAPKAPEVRPDGSLLSWGYGRKLSAAEAAAQRAREREKEQAEAEAKARLEERRRHLEAAKAEQKKQEQREKAAERQRKCRANKVKKEMQAGKRNSQGKLLKKMVLGQDKAVAGLASAERAELSRPGKTMWKMKRNGVRGGVRQLRHSRMNWYHPYLWSLIDVIAPRTGWSAQKIVQQLQRQAPHLFATLNRGTVHKWFSKSGKGWSQATKRNVERRAALARSGRAGILNECPEIVEEVKSKLEALRASHVAVTVVVVRALMLAVIKEKKPELLTRFSCSEVGATRRVRDILRVLTSS</sequence>
<comment type="caution">
    <text evidence="2">The sequence shown here is derived from an EMBL/GenBank/DDBJ whole genome shotgun (WGS) entry which is preliminary data.</text>
</comment>
<name>A0A9P3GRS0_9APHY</name>
<keyword evidence="3" id="KW-1185">Reference proteome</keyword>
<evidence type="ECO:0000313" key="2">
    <source>
        <dbReference type="EMBL" id="GJE98209.1"/>
    </source>
</evidence>
<organism evidence="2 3">
    <name type="scientific">Phanerochaete sordida</name>
    <dbReference type="NCBI Taxonomy" id="48140"/>
    <lineage>
        <taxon>Eukaryota</taxon>
        <taxon>Fungi</taxon>
        <taxon>Dikarya</taxon>
        <taxon>Basidiomycota</taxon>
        <taxon>Agaricomycotina</taxon>
        <taxon>Agaricomycetes</taxon>
        <taxon>Polyporales</taxon>
        <taxon>Phanerochaetaceae</taxon>
        <taxon>Phanerochaete</taxon>
    </lineage>
</organism>
<protein>
    <submittedName>
        <fullName evidence="2">Uncharacterized protein</fullName>
    </submittedName>
</protein>
<dbReference type="Proteomes" id="UP000703269">
    <property type="component" value="Unassembled WGS sequence"/>
</dbReference>
<evidence type="ECO:0000313" key="3">
    <source>
        <dbReference type="Proteomes" id="UP000703269"/>
    </source>
</evidence>
<dbReference type="AlphaFoldDB" id="A0A9P3GRS0"/>